<gene>
    <name evidence="2" type="ORF">TARUN_6830</name>
</gene>
<dbReference type="InterPro" id="IPR041667">
    <property type="entry name" value="Cupin_8"/>
</dbReference>
<dbReference type="SUPFAM" id="SSF51197">
    <property type="entry name" value="Clavaminate synthase-like"/>
    <property type="match status" value="1"/>
</dbReference>
<dbReference type="GO" id="GO:0032259">
    <property type="term" value="P:methylation"/>
    <property type="evidence" value="ECO:0007669"/>
    <property type="project" value="UniProtKB-KW"/>
</dbReference>
<sequence>MSSLRDQVLSRYRDAANIIATSQHASSDATNVKPDATQALPLSADTDLRGYAMQQLLQRQAWLLVKLHEAVEHKTDAGDLVGVDEDLLQTRLDDLASVSMSAFYAYRFDLLPYYWRWIYTDTLILVSHYSILQAVRRDSLDELVMDRVVETLDRALIVAGGAGIFLGKQWIEKTLDLLGHFWQEEEAAKAEAQRPHKRIKRDSAFSTCEPFGRPNLSADKTCPRHENWTLEKFEKYMNEESRGRPLPVVFTDLTKEWPAFSDRPWNSPEHLLSRTFGGRRLVPIEIGRSYVDEGWSQELVQFKHFLAKYIDPSILPCDDDDASPPPQDSQQPEKVGYLAQHNLFQQIPALRNDIQVPDFCWADVPPHPTDPSKDQAPVDVPQLNAWFGPARTITPLHTDGYHNLLCQVVGTKYVRLYSPEETARLRPRGMEHGVDMSNTSELDVGILEGWDEDQDADNDGNEVNDWDGIRKELKDVPYWECILQPGDTLVIPMGWWHYVRSLSISFSVSFWWN</sequence>
<dbReference type="PANTHER" id="PTHR12461:SF101">
    <property type="entry name" value="TRNA WYBUTOSINE-SYNTHESIZING PROTEIN 4"/>
    <property type="match status" value="1"/>
</dbReference>
<keyword evidence="2" id="KW-0808">Transferase</keyword>
<organism evidence="2 3">
    <name type="scientific">Trichoderma arundinaceum</name>
    <dbReference type="NCBI Taxonomy" id="490622"/>
    <lineage>
        <taxon>Eukaryota</taxon>
        <taxon>Fungi</taxon>
        <taxon>Dikarya</taxon>
        <taxon>Ascomycota</taxon>
        <taxon>Pezizomycotina</taxon>
        <taxon>Sordariomycetes</taxon>
        <taxon>Hypocreomycetidae</taxon>
        <taxon>Hypocreales</taxon>
        <taxon>Hypocreaceae</taxon>
        <taxon>Trichoderma</taxon>
    </lineage>
</organism>
<dbReference type="FunFam" id="2.60.120.650:FF:000046">
    <property type="entry name" value="JmjC domain-containing protein D"/>
    <property type="match status" value="1"/>
</dbReference>
<dbReference type="STRING" id="490622.A0A395NHC2"/>
<name>A0A395NHC2_TRIAR</name>
<dbReference type="OrthoDB" id="47172at2759"/>
<dbReference type="AlphaFoldDB" id="A0A395NHC2"/>
<dbReference type="Proteomes" id="UP000266272">
    <property type="component" value="Unassembled WGS sequence"/>
</dbReference>
<reference evidence="2 3" key="1">
    <citation type="journal article" date="2018" name="PLoS Pathog.">
        <title>Evolution of structural diversity of trichothecenes, a family of toxins produced by plant pathogenic and entomopathogenic fungi.</title>
        <authorList>
            <person name="Proctor R.H."/>
            <person name="McCormick S.P."/>
            <person name="Kim H.S."/>
            <person name="Cardoza R.E."/>
            <person name="Stanley A.M."/>
            <person name="Lindo L."/>
            <person name="Kelly A."/>
            <person name="Brown D.W."/>
            <person name="Lee T."/>
            <person name="Vaughan M.M."/>
            <person name="Alexander N.J."/>
            <person name="Busman M."/>
            <person name="Gutierrez S."/>
        </authorList>
    </citation>
    <scope>NUCLEOTIDE SEQUENCE [LARGE SCALE GENOMIC DNA]</scope>
    <source>
        <strain evidence="2 3">IBT 40837</strain>
    </source>
</reference>
<dbReference type="PROSITE" id="PS51184">
    <property type="entry name" value="JMJC"/>
    <property type="match status" value="1"/>
</dbReference>
<keyword evidence="2" id="KW-0489">Methyltransferase</keyword>
<dbReference type="SMART" id="SM00558">
    <property type="entry name" value="JmjC"/>
    <property type="match status" value="1"/>
</dbReference>
<accession>A0A395NHC2</accession>
<comment type="caution">
    <text evidence="2">The sequence shown here is derived from an EMBL/GenBank/DDBJ whole genome shotgun (WGS) entry which is preliminary data.</text>
</comment>
<proteinExistence type="predicted"/>
<dbReference type="Gene3D" id="2.60.120.650">
    <property type="entry name" value="Cupin"/>
    <property type="match status" value="1"/>
</dbReference>
<keyword evidence="3" id="KW-1185">Reference proteome</keyword>
<dbReference type="Pfam" id="PF13621">
    <property type="entry name" value="Cupin_8"/>
    <property type="match status" value="1"/>
</dbReference>
<dbReference type="EMBL" id="PXOA01000439">
    <property type="protein sequence ID" value="RFU75420.1"/>
    <property type="molecule type" value="Genomic_DNA"/>
</dbReference>
<evidence type="ECO:0000313" key="3">
    <source>
        <dbReference type="Proteomes" id="UP000266272"/>
    </source>
</evidence>
<protein>
    <submittedName>
        <fullName evidence="2">Lysine-specific demethylase 8</fullName>
    </submittedName>
</protein>
<feature type="domain" description="JmjC" evidence="1">
    <location>
        <begin position="345"/>
        <end position="513"/>
    </location>
</feature>
<dbReference type="PANTHER" id="PTHR12461">
    <property type="entry name" value="HYPOXIA-INDUCIBLE FACTOR 1 ALPHA INHIBITOR-RELATED"/>
    <property type="match status" value="1"/>
</dbReference>
<evidence type="ECO:0000259" key="1">
    <source>
        <dbReference type="PROSITE" id="PS51184"/>
    </source>
</evidence>
<evidence type="ECO:0000313" key="2">
    <source>
        <dbReference type="EMBL" id="RFU75420.1"/>
    </source>
</evidence>
<dbReference type="InterPro" id="IPR003347">
    <property type="entry name" value="JmjC_dom"/>
</dbReference>
<dbReference type="GO" id="GO:0008168">
    <property type="term" value="F:methyltransferase activity"/>
    <property type="evidence" value="ECO:0007669"/>
    <property type="project" value="UniProtKB-KW"/>
</dbReference>